<protein>
    <recommendedName>
        <fullName evidence="1">DUF6866 domain-containing protein</fullName>
    </recommendedName>
</protein>
<dbReference type="InterPro" id="IPR049199">
    <property type="entry name" value="DUF6866_N"/>
</dbReference>
<gene>
    <name evidence="2" type="ORF">COY37_09950</name>
</gene>
<accession>A0A2M7T5N5</accession>
<feature type="domain" description="DUF6866" evidence="1">
    <location>
        <begin position="14"/>
        <end position="115"/>
    </location>
</feature>
<reference evidence="3" key="1">
    <citation type="submission" date="2017-09" db="EMBL/GenBank/DDBJ databases">
        <title>Depth-based differentiation of microbial function through sediment-hosted aquifers and enrichment of novel symbionts in the deep terrestrial subsurface.</title>
        <authorList>
            <person name="Probst A.J."/>
            <person name="Ladd B."/>
            <person name="Jarett J.K."/>
            <person name="Geller-Mcgrath D.E."/>
            <person name="Sieber C.M.K."/>
            <person name="Emerson J.B."/>
            <person name="Anantharaman K."/>
            <person name="Thomas B.C."/>
            <person name="Malmstrom R."/>
            <person name="Stieglmeier M."/>
            <person name="Klingl A."/>
            <person name="Woyke T."/>
            <person name="Ryan C.M."/>
            <person name="Banfield J.F."/>
        </authorList>
    </citation>
    <scope>NUCLEOTIDE SEQUENCE [LARGE SCALE GENOMIC DNA]</scope>
</reference>
<evidence type="ECO:0000259" key="1">
    <source>
        <dbReference type="Pfam" id="PF21739"/>
    </source>
</evidence>
<sequence>MNEVGRDNVFLRSLTEQVTYNCDVSDSRYWGYFSICGLLMSLRVLYMSKNDLAPWAQIDREDISKWIAAKEARWDELEDEGFKNIEIDGTVYDPFDVATINSVLVEKGLVYGAGL</sequence>
<organism evidence="2 3">
    <name type="scientific">Candidatus Aquicultor secundus</name>
    <dbReference type="NCBI Taxonomy" id="1973895"/>
    <lineage>
        <taxon>Bacteria</taxon>
        <taxon>Bacillati</taxon>
        <taxon>Actinomycetota</taxon>
        <taxon>Candidatus Aquicultoria</taxon>
        <taxon>Candidatus Aquicultorales</taxon>
        <taxon>Candidatus Aquicultoraceae</taxon>
        <taxon>Candidatus Aquicultor</taxon>
    </lineage>
</organism>
<dbReference type="Proteomes" id="UP000230956">
    <property type="component" value="Unassembled WGS sequence"/>
</dbReference>
<evidence type="ECO:0000313" key="2">
    <source>
        <dbReference type="EMBL" id="PIZ35645.1"/>
    </source>
</evidence>
<dbReference type="Pfam" id="PF21739">
    <property type="entry name" value="DUF6866_N"/>
    <property type="match status" value="1"/>
</dbReference>
<dbReference type="AlphaFoldDB" id="A0A2M7T5N5"/>
<name>A0A2M7T5N5_9ACTN</name>
<proteinExistence type="predicted"/>
<evidence type="ECO:0000313" key="3">
    <source>
        <dbReference type="Proteomes" id="UP000230956"/>
    </source>
</evidence>
<dbReference type="EMBL" id="PFNG01000231">
    <property type="protein sequence ID" value="PIZ35645.1"/>
    <property type="molecule type" value="Genomic_DNA"/>
</dbReference>
<dbReference type="RefSeq" id="WP_286678911.1">
    <property type="nucleotide sequence ID" value="NZ_MNXI01000115.1"/>
</dbReference>
<comment type="caution">
    <text evidence="2">The sequence shown here is derived from an EMBL/GenBank/DDBJ whole genome shotgun (WGS) entry which is preliminary data.</text>
</comment>